<dbReference type="KEGG" id="ria:C7V51_10795"/>
<evidence type="ECO:0000313" key="2">
    <source>
        <dbReference type="Proteomes" id="UP000283946"/>
    </source>
</evidence>
<dbReference type="Proteomes" id="UP000283946">
    <property type="component" value="Chromosome"/>
</dbReference>
<evidence type="ECO:0000313" key="1">
    <source>
        <dbReference type="EMBL" id="AZZ56315.1"/>
    </source>
</evidence>
<protein>
    <submittedName>
        <fullName evidence="1">Uncharacterized protein</fullName>
    </submittedName>
</protein>
<sequence length="84" mass="9313">MDGDHFVLMTATPWDDRTEIIGVYASESWAREAASTWMGADDREAFPRCVIEAWSGGHRLDREIVEGIGLDSEGDESLDGPSRI</sequence>
<organism evidence="1 2">
    <name type="scientific">Rathayibacter iranicus</name>
    <dbReference type="NCBI Taxonomy" id="59737"/>
    <lineage>
        <taxon>Bacteria</taxon>
        <taxon>Bacillati</taxon>
        <taxon>Actinomycetota</taxon>
        <taxon>Actinomycetes</taxon>
        <taxon>Micrococcales</taxon>
        <taxon>Microbacteriaceae</taxon>
        <taxon>Rathayibacter</taxon>
    </lineage>
</organism>
<dbReference type="EMBL" id="CP028130">
    <property type="protein sequence ID" value="AZZ56315.1"/>
    <property type="molecule type" value="Genomic_DNA"/>
</dbReference>
<accession>A0AAD1AFZ5</accession>
<name>A0AAD1AFZ5_9MICO</name>
<gene>
    <name evidence="1" type="ORF">C7V51_10795</name>
</gene>
<dbReference type="RefSeq" id="WP_104265490.1">
    <property type="nucleotide sequence ID" value="NZ_CP028130.1"/>
</dbReference>
<reference evidence="1 2" key="1">
    <citation type="submission" date="2018-03" db="EMBL/GenBank/DDBJ databases">
        <title>Bacteriophage NCPPB3778 and a type I-E CRISPR drive the evolution of the US Biological Select Agent, Rathayibacter toxicus.</title>
        <authorList>
            <person name="Davis E.W.II."/>
            <person name="Tabima J.F."/>
            <person name="Weisberg A.J."/>
            <person name="Dantas Lopes L."/>
            <person name="Wiseman M.S."/>
            <person name="Wiseman M.S."/>
            <person name="Pupko T."/>
            <person name="Belcher M.S."/>
            <person name="Sechler A.J."/>
            <person name="Tancos M.A."/>
            <person name="Schroeder B.K."/>
            <person name="Murray T.D."/>
            <person name="Luster D.G."/>
            <person name="Schneider W.L."/>
            <person name="Rogers E."/>
            <person name="Andreote F.D."/>
            <person name="Grunwald N.J."/>
            <person name="Putnam M.L."/>
            <person name="Chang J.H."/>
        </authorList>
    </citation>
    <scope>NUCLEOTIDE SEQUENCE [LARGE SCALE GENOMIC DNA]</scope>
    <source>
        <strain evidence="1 2">NCCPB 2253</strain>
    </source>
</reference>
<dbReference type="AlphaFoldDB" id="A0AAD1AFZ5"/>
<proteinExistence type="predicted"/>